<proteinExistence type="predicted"/>
<keyword evidence="3" id="KW-1185">Reference proteome</keyword>
<dbReference type="AlphaFoldDB" id="A0A2P5A9U2"/>
<sequence>SVTRLFSSFTAAQPPASWHQSRSSSSNARLKRSPAMSSNATPSAQQLCLVCVATPPPPSAQQLRPIRAHRLSRSHCLMKSHSSRSSATPLSLSQQLAALSHSLSLS</sequence>
<organism evidence="2 3">
    <name type="scientific">Parasponia andersonii</name>
    <name type="common">Sponia andersonii</name>
    <dbReference type="NCBI Taxonomy" id="3476"/>
    <lineage>
        <taxon>Eukaryota</taxon>
        <taxon>Viridiplantae</taxon>
        <taxon>Streptophyta</taxon>
        <taxon>Embryophyta</taxon>
        <taxon>Tracheophyta</taxon>
        <taxon>Spermatophyta</taxon>
        <taxon>Magnoliopsida</taxon>
        <taxon>eudicotyledons</taxon>
        <taxon>Gunneridae</taxon>
        <taxon>Pentapetalae</taxon>
        <taxon>rosids</taxon>
        <taxon>fabids</taxon>
        <taxon>Rosales</taxon>
        <taxon>Cannabaceae</taxon>
        <taxon>Parasponia</taxon>
    </lineage>
</organism>
<dbReference type="EMBL" id="JXTB01000739">
    <property type="protein sequence ID" value="PON33309.1"/>
    <property type="molecule type" value="Genomic_DNA"/>
</dbReference>
<comment type="caution">
    <text evidence="2">The sequence shown here is derived from an EMBL/GenBank/DDBJ whole genome shotgun (WGS) entry which is preliminary data.</text>
</comment>
<dbReference type="Proteomes" id="UP000237105">
    <property type="component" value="Unassembled WGS sequence"/>
</dbReference>
<feature type="non-terminal residue" evidence="2">
    <location>
        <position position="1"/>
    </location>
</feature>
<feature type="compositionally biased region" description="Polar residues" evidence="1">
    <location>
        <begin position="1"/>
        <end position="11"/>
    </location>
</feature>
<gene>
    <name evidence="2" type="ORF">PanWU01x14_354000</name>
</gene>
<evidence type="ECO:0000313" key="2">
    <source>
        <dbReference type="EMBL" id="PON33309.1"/>
    </source>
</evidence>
<accession>A0A2P5A9U2</accession>
<protein>
    <submittedName>
        <fullName evidence="2">Uncharacterized protein</fullName>
    </submittedName>
</protein>
<name>A0A2P5A9U2_PARAD</name>
<feature type="compositionally biased region" description="Polar residues" evidence="1">
    <location>
        <begin position="18"/>
        <end position="28"/>
    </location>
</feature>
<evidence type="ECO:0000313" key="3">
    <source>
        <dbReference type="Proteomes" id="UP000237105"/>
    </source>
</evidence>
<feature type="region of interest" description="Disordered" evidence="1">
    <location>
        <begin position="1"/>
        <end position="39"/>
    </location>
</feature>
<reference evidence="3" key="1">
    <citation type="submission" date="2016-06" db="EMBL/GenBank/DDBJ databases">
        <title>Parallel loss of symbiosis genes in relatives of nitrogen-fixing non-legume Parasponia.</title>
        <authorList>
            <person name="Van Velzen R."/>
            <person name="Holmer R."/>
            <person name="Bu F."/>
            <person name="Rutten L."/>
            <person name="Van Zeijl A."/>
            <person name="Liu W."/>
            <person name="Santuari L."/>
            <person name="Cao Q."/>
            <person name="Sharma T."/>
            <person name="Shen D."/>
            <person name="Roswanjaya Y."/>
            <person name="Wardhani T."/>
            <person name="Kalhor M.S."/>
            <person name="Jansen J."/>
            <person name="Van den Hoogen J."/>
            <person name="Gungor B."/>
            <person name="Hartog M."/>
            <person name="Hontelez J."/>
            <person name="Verver J."/>
            <person name="Yang W.-C."/>
            <person name="Schijlen E."/>
            <person name="Repin R."/>
            <person name="Schilthuizen M."/>
            <person name="Schranz E."/>
            <person name="Heidstra R."/>
            <person name="Miyata K."/>
            <person name="Fedorova E."/>
            <person name="Kohlen W."/>
            <person name="Bisseling T."/>
            <person name="Smit S."/>
            <person name="Geurts R."/>
        </authorList>
    </citation>
    <scope>NUCLEOTIDE SEQUENCE [LARGE SCALE GENOMIC DNA]</scope>
    <source>
        <strain evidence="3">cv. WU1-14</strain>
    </source>
</reference>
<evidence type="ECO:0000256" key="1">
    <source>
        <dbReference type="SAM" id="MobiDB-lite"/>
    </source>
</evidence>